<accession>C6IEN3</accession>
<feature type="transmembrane region" description="Helical" evidence="6">
    <location>
        <begin position="296"/>
        <end position="314"/>
    </location>
</feature>
<feature type="transmembrane region" description="Helical" evidence="6">
    <location>
        <begin position="334"/>
        <end position="352"/>
    </location>
</feature>
<evidence type="ECO:0000256" key="1">
    <source>
        <dbReference type="ARBA" id="ARBA00004651"/>
    </source>
</evidence>
<feature type="transmembrane region" description="Helical" evidence="6">
    <location>
        <begin position="44"/>
        <end position="67"/>
    </location>
</feature>
<dbReference type="PANTHER" id="PTHR30250:SF11">
    <property type="entry name" value="O-ANTIGEN TRANSPORTER-RELATED"/>
    <property type="match status" value="1"/>
</dbReference>
<feature type="transmembrane region" description="Helical" evidence="6">
    <location>
        <begin position="389"/>
        <end position="411"/>
    </location>
</feature>
<dbReference type="PANTHER" id="PTHR30250">
    <property type="entry name" value="PST FAMILY PREDICTED COLANIC ACID TRANSPORTER"/>
    <property type="match status" value="1"/>
</dbReference>
<keyword evidence="2" id="KW-1003">Cell membrane</keyword>
<evidence type="ECO:0000256" key="3">
    <source>
        <dbReference type="ARBA" id="ARBA00022692"/>
    </source>
</evidence>
<keyword evidence="5 6" id="KW-0472">Membrane</keyword>
<dbReference type="EMBL" id="WCRW01000028">
    <property type="protein sequence ID" value="KAB4450538.1"/>
    <property type="molecule type" value="Genomic_DNA"/>
</dbReference>
<feature type="transmembrane region" description="Helical" evidence="6">
    <location>
        <begin position="158"/>
        <end position="178"/>
    </location>
</feature>
<evidence type="ECO:0000313" key="7">
    <source>
        <dbReference type="EMBL" id="KAB4450538.1"/>
    </source>
</evidence>
<reference evidence="7 9" key="1">
    <citation type="journal article" date="2019" name="Nat. Med.">
        <title>A library of human gut bacterial isolates paired with longitudinal multiomics data enables mechanistic microbiome research.</title>
        <authorList>
            <person name="Poyet M."/>
            <person name="Groussin M."/>
            <person name="Gibbons S.M."/>
            <person name="Avila-Pacheco J."/>
            <person name="Jiang X."/>
            <person name="Kearney S.M."/>
            <person name="Perrotta A.R."/>
            <person name="Berdy B."/>
            <person name="Zhao S."/>
            <person name="Lieberman T.D."/>
            <person name="Swanson P.K."/>
            <person name="Smith M."/>
            <person name="Roesemann S."/>
            <person name="Alexander J.E."/>
            <person name="Rich S.A."/>
            <person name="Livny J."/>
            <person name="Vlamakis H."/>
            <person name="Clish C."/>
            <person name="Bullock K."/>
            <person name="Deik A."/>
            <person name="Scott J."/>
            <person name="Pierce K.A."/>
            <person name="Xavier R.J."/>
            <person name="Alm E.J."/>
        </authorList>
    </citation>
    <scope>NUCLEOTIDE SEQUENCE [LARGE SCALE GENOMIC DNA]</scope>
    <source>
        <strain evidence="7 9">BIOML-A160</strain>
    </source>
</reference>
<sequence>MSINVKRYLYSLKNPEGKNVMKNLSYLSLLQVANYIFPLITLPYLARVVGVDAFGLLAVGTSVIAYFQTLIDYGFNYTTVKEIARNKNDKPLINMIVMETMLARIILLVLSFTLIFLGIAFVPYLYENRIIILSTSTILVGYAFMLDWYFQAIEDMKFITLVNLVSNLVFTLSVFIFIHSPKDYFIQPLLTSAGTLVASFLCWIIIFRKYGLNLSIPSFYLAMARIKKGFNMFISLFLPTIYTNLNVLLLGAYNGTCATGIYSGGAKFTGIAYRITMLFSRVFYPFLSRRMDKHSVYAIVSILIGFLISIFFFFGSDLLVQLFLGDAFSETITVLRIVSFTPLAISIFNVYGTNYLAIKCKDSILRNIVIGTTILGLFFGVFGAIYYSYIGVAVCSLLTQSVRALAAFIFAKIEMKKSL</sequence>
<dbReference type="GO" id="GO:0005886">
    <property type="term" value="C:plasma membrane"/>
    <property type="evidence" value="ECO:0007669"/>
    <property type="project" value="UniProtKB-SubCell"/>
</dbReference>
<feature type="transmembrane region" description="Helical" evidence="6">
    <location>
        <begin position="364"/>
        <end position="383"/>
    </location>
</feature>
<organism evidence="8 10">
    <name type="scientific">Bacteroides thetaiotaomicron</name>
    <dbReference type="NCBI Taxonomy" id="818"/>
    <lineage>
        <taxon>Bacteria</taxon>
        <taxon>Pseudomonadati</taxon>
        <taxon>Bacteroidota</taxon>
        <taxon>Bacteroidia</taxon>
        <taxon>Bacteroidales</taxon>
        <taxon>Bacteroidaceae</taxon>
        <taxon>Bacteroides</taxon>
    </lineage>
</organism>
<feature type="transmembrane region" description="Helical" evidence="6">
    <location>
        <begin position="184"/>
        <end position="208"/>
    </location>
</feature>
<dbReference type="InterPro" id="IPR050833">
    <property type="entry name" value="Poly_Biosynth_Transport"/>
</dbReference>
<name>C6IEN3_BACT4</name>
<dbReference type="HOGENOM" id="CLU_022017_0_2_10"/>
<proteinExistence type="predicted"/>
<dbReference type="Pfam" id="PF01943">
    <property type="entry name" value="Polysacc_synt"/>
    <property type="match status" value="1"/>
</dbReference>
<keyword evidence="3 6" id="KW-0812">Transmembrane</keyword>
<keyword evidence="4 6" id="KW-1133">Transmembrane helix</keyword>
<dbReference type="RefSeq" id="WP_008766101.1">
    <property type="nucleotide sequence ID" value="NZ_BAABXH010000002.1"/>
</dbReference>
<evidence type="ECO:0000313" key="10">
    <source>
        <dbReference type="Proteomes" id="UP001217776"/>
    </source>
</evidence>
<dbReference type="EMBL" id="JAQNVG010000047">
    <property type="protein sequence ID" value="MDC2238327.1"/>
    <property type="molecule type" value="Genomic_DNA"/>
</dbReference>
<evidence type="ECO:0000256" key="2">
    <source>
        <dbReference type="ARBA" id="ARBA00022475"/>
    </source>
</evidence>
<evidence type="ECO:0000256" key="6">
    <source>
        <dbReference type="SAM" id="Phobius"/>
    </source>
</evidence>
<comment type="subcellular location">
    <subcellularLocation>
        <location evidence="1">Cell membrane</location>
        <topology evidence="1">Multi-pass membrane protein</topology>
    </subcellularLocation>
</comment>
<gene>
    <name evidence="7" type="ORF">GAN75_25230</name>
    <name evidence="8" type="ORF">PO127_21510</name>
</gene>
<protein>
    <submittedName>
        <fullName evidence="8">Oligosaccharide flippase family protein</fullName>
    </submittedName>
</protein>
<dbReference type="Proteomes" id="UP001217776">
    <property type="component" value="Unassembled WGS sequence"/>
</dbReference>
<dbReference type="AlphaFoldDB" id="C6IEN3"/>
<feature type="transmembrane region" description="Helical" evidence="6">
    <location>
        <begin position="105"/>
        <end position="124"/>
    </location>
</feature>
<comment type="caution">
    <text evidence="8">The sequence shown here is derived from an EMBL/GenBank/DDBJ whole genome shotgun (WGS) entry which is preliminary data.</text>
</comment>
<reference evidence="8" key="2">
    <citation type="submission" date="2022-10" db="EMBL/GenBank/DDBJ databases">
        <title>Human gut microbiome strain richness.</title>
        <authorList>
            <person name="Chen-Liaw A."/>
        </authorList>
    </citation>
    <scope>NUCLEOTIDE SEQUENCE</scope>
    <source>
        <strain evidence="8">1001283st1_A3_1001283B150304_161114</strain>
    </source>
</reference>
<evidence type="ECO:0000313" key="9">
    <source>
        <dbReference type="Proteomes" id="UP000436825"/>
    </source>
</evidence>
<evidence type="ECO:0000256" key="4">
    <source>
        <dbReference type="ARBA" id="ARBA00022989"/>
    </source>
</evidence>
<evidence type="ECO:0000313" key="8">
    <source>
        <dbReference type="EMBL" id="MDC2238327.1"/>
    </source>
</evidence>
<feature type="transmembrane region" description="Helical" evidence="6">
    <location>
        <begin position="265"/>
        <end position="284"/>
    </location>
</feature>
<feature type="transmembrane region" description="Helical" evidence="6">
    <location>
        <begin position="229"/>
        <end position="253"/>
    </location>
</feature>
<evidence type="ECO:0000256" key="5">
    <source>
        <dbReference type="ARBA" id="ARBA00023136"/>
    </source>
</evidence>
<feature type="transmembrane region" description="Helical" evidence="6">
    <location>
        <begin position="20"/>
        <end position="38"/>
    </location>
</feature>
<dbReference type="InterPro" id="IPR002797">
    <property type="entry name" value="Polysacc_synth"/>
</dbReference>
<dbReference type="Proteomes" id="UP000436825">
    <property type="component" value="Unassembled WGS sequence"/>
</dbReference>
<feature type="transmembrane region" description="Helical" evidence="6">
    <location>
        <begin position="130"/>
        <end position="146"/>
    </location>
</feature>